<dbReference type="InterPro" id="IPR000835">
    <property type="entry name" value="HTH_MarR-typ"/>
</dbReference>
<dbReference type="PANTHER" id="PTHR33164">
    <property type="entry name" value="TRANSCRIPTIONAL REGULATOR, MARR FAMILY"/>
    <property type="match status" value="1"/>
</dbReference>
<evidence type="ECO:0000259" key="4">
    <source>
        <dbReference type="PROSITE" id="PS50995"/>
    </source>
</evidence>
<dbReference type="InterPro" id="IPR023187">
    <property type="entry name" value="Tscrpt_reg_MarR-type_CS"/>
</dbReference>
<name>A0ABS1D2X0_9PROT</name>
<evidence type="ECO:0000313" key="5">
    <source>
        <dbReference type="EMBL" id="MBK1661139.1"/>
    </source>
</evidence>
<dbReference type="InterPro" id="IPR039422">
    <property type="entry name" value="MarR/SlyA-like"/>
</dbReference>
<dbReference type="PRINTS" id="PR00598">
    <property type="entry name" value="HTHMARR"/>
</dbReference>
<dbReference type="PROSITE" id="PS50995">
    <property type="entry name" value="HTH_MARR_2"/>
    <property type="match status" value="1"/>
</dbReference>
<keyword evidence="1" id="KW-0805">Transcription regulation</keyword>
<evidence type="ECO:0000256" key="2">
    <source>
        <dbReference type="ARBA" id="ARBA00023125"/>
    </source>
</evidence>
<accession>A0ABS1D2X0</accession>
<comment type="caution">
    <text evidence="5">The sequence shown here is derived from an EMBL/GenBank/DDBJ whole genome shotgun (WGS) entry which is preliminary data.</text>
</comment>
<keyword evidence="2" id="KW-0238">DNA-binding</keyword>
<dbReference type="Pfam" id="PF12802">
    <property type="entry name" value="MarR_2"/>
    <property type="match status" value="1"/>
</dbReference>
<evidence type="ECO:0000313" key="6">
    <source>
        <dbReference type="Proteomes" id="UP000697995"/>
    </source>
</evidence>
<dbReference type="SMART" id="SM00347">
    <property type="entry name" value="HTH_MARR"/>
    <property type="match status" value="1"/>
</dbReference>
<dbReference type="PROSITE" id="PS01117">
    <property type="entry name" value="HTH_MARR_1"/>
    <property type="match status" value="1"/>
</dbReference>
<dbReference type="RefSeq" id="WP_133220530.1">
    <property type="nucleotide sequence ID" value="NZ_NRSG01000256.1"/>
</dbReference>
<dbReference type="Gene3D" id="1.10.10.10">
    <property type="entry name" value="Winged helix-like DNA-binding domain superfamily/Winged helix DNA-binding domain"/>
    <property type="match status" value="1"/>
</dbReference>
<keyword evidence="6" id="KW-1185">Reference proteome</keyword>
<protein>
    <submittedName>
        <fullName evidence="5">MarR family transcriptional regulator</fullName>
    </submittedName>
</protein>
<sequence length="151" mass="16057">MTAIPPDAVVAAWVRLVRARHRVLGAVEAELKRAGFPPLAWYDALLELRRAGEAGLRPYQLEGAMLLAQYNLSRLVDRLAAAGHVVRAPTPADGRGQVLTITERGCALLAAMWPAYAAAIGRHMGAHLTEAEAATLAALLDRLLAPPAEPG</sequence>
<dbReference type="EMBL" id="NRSG01000256">
    <property type="protein sequence ID" value="MBK1661139.1"/>
    <property type="molecule type" value="Genomic_DNA"/>
</dbReference>
<evidence type="ECO:0000256" key="1">
    <source>
        <dbReference type="ARBA" id="ARBA00023015"/>
    </source>
</evidence>
<dbReference type="SUPFAM" id="SSF46785">
    <property type="entry name" value="Winged helix' DNA-binding domain"/>
    <property type="match status" value="1"/>
</dbReference>
<gene>
    <name evidence="5" type="ORF">CKO45_23275</name>
</gene>
<reference evidence="5 6" key="1">
    <citation type="journal article" date="2020" name="Microorganisms">
        <title>Osmotic Adaptation and Compatible Solute Biosynthesis of Phototrophic Bacteria as Revealed from Genome Analyses.</title>
        <authorList>
            <person name="Imhoff J.F."/>
            <person name="Rahn T."/>
            <person name="Kunzel S."/>
            <person name="Keller A."/>
            <person name="Neulinger S.C."/>
        </authorList>
    </citation>
    <scope>NUCLEOTIDE SEQUENCE [LARGE SCALE GENOMIC DNA]</scope>
    <source>
        <strain evidence="5 6">DSM 15382</strain>
    </source>
</reference>
<proteinExistence type="predicted"/>
<dbReference type="InterPro" id="IPR036390">
    <property type="entry name" value="WH_DNA-bd_sf"/>
</dbReference>
<dbReference type="InterPro" id="IPR036388">
    <property type="entry name" value="WH-like_DNA-bd_sf"/>
</dbReference>
<feature type="domain" description="HTH marR-type" evidence="4">
    <location>
        <begin position="1"/>
        <end position="145"/>
    </location>
</feature>
<keyword evidence="3" id="KW-0804">Transcription</keyword>
<organism evidence="5 6">
    <name type="scientific">Paracraurococcus ruber</name>
    <dbReference type="NCBI Taxonomy" id="77675"/>
    <lineage>
        <taxon>Bacteria</taxon>
        <taxon>Pseudomonadati</taxon>
        <taxon>Pseudomonadota</taxon>
        <taxon>Alphaproteobacteria</taxon>
        <taxon>Acetobacterales</taxon>
        <taxon>Roseomonadaceae</taxon>
        <taxon>Paracraurococcus</taxon>
    </lineage>
</organism>
<dbReference type="Proteomes" id="UP000697995">
    <property type="component" value="Unassembled WGS sequence"/>
</dbReference>
<dbReference type="PANTHER" id="PTHR33164:SF104">
    <property type="entry name" value="TRANSCRIPTIONAL REGULATORY PROTEIN"/>
    <property type="match status" value="1"/>
</dbReference>
<evidence type="ECO:0000256" key="3">
    <source>
        <dbReference type="ARBA" id="ARBA00023163"/>
    </source>
</evidence>